<sequence>MKPRLRFALTPILATTLLIAPIKPAAASQVDTTFNDIFGIFRQAFEDVRTYVEQTITGVMDSLPGELDGVIHKAVGDLGLVDPNLVRSEIAEELSATLTGDLSQSDTVQAAAETANEIDRQLTRAQVDAVLSQSGQAATRDKITWMENTIGQVQQHADSAQVAVSTQDAIKAMAQQNARQSEVLGAVQSELLQSRQDTQLTNLNLANISQNLDQEARARRLQELGSALDTLQISSQARLF</sequence>
<evidence type="ECO:0000313" key="1">
    <source>
        <dbReference type="EMBL" id="NEV69277.1"/>
    </source>
</evidence>
<accession>A0A0C1Y9J1</accession>
<reference evidence="1" key="2">
    <citation type="journal article" date="2015" name="Genome Announc.">
        <title>Draft Genome Sequence of Filamentous Marine Cyanobacterium Lyngbya confervoides Strain BDU141951.</title>
        <authorList>
            <person name="Chandrababunaidu M.M."/>
            <person name="Sen D."/>
            <person name="Tripathy S."/>
        </authorList>
    </citation>
    <scope>NUCLEOTIDE SEQUENCE</scope>
    <source>
        <strain evidence="1">BDU141951</strain>
    </source>
</reference>
<reference evidence="1" key="3">
    <citation type="submission" date="2020-02" db="EMBL/GenBank/DDBJ databases">
        <authorList>
            <person name="Sarangi A.N."/>
            <person name="Ghosh S."/>
            <person name="Mukherjee M."/>
            <person name="Tripathy S."/>
        </authorList>
    </citation>
    <scope>NUCLEOTIDE SEQUENCE</scope>
    <source>
        <strain evidence="1">BDU141951</strain>
    </source>
</reference>
<comment type="caution">
    <text evidence="1">The sequence shown here is derived from an EMBL/GenBank/DDBJ whole genome shotgun (WGS) entry which is preliminary data.</text>
</comment>
<dbReference type="AlphaFoldDB" id="A0A0C1Y9J1"/>
<protein>
    <submittedName>
        <fullName evidence="1">Uncharacterized protein</fullName>
    </submittedName>
</protein>
<name>A0A0C1Y9J1_9CYAN</name>
<gene>
    <name evidence="1" type="ORF">QQ91_019440</name>
</gene>
<reference evidence="1" key="1">
    <citation type="submission" date="2014-11" db="EMBL/GenBank/DDBJ databases">
        <authorList>
            <person name="Malar M.C."/>
            <person name="Sen D."/>
            <person name="Tripathy S."/>
        </authorList>
    </citation>
    <scope>NUCLEOTIDE SEQUENCE</scope>
    <source>
        <strain evidence="1">BDU141951</strain>
    </source>
</reference>
<organism evidence="1">
    <name type="scientific">Lyngbya confervoides BDU141951</name>
    <dbReference type="NCBI Taxonomy" id="1574623"/>
    <lineage>
        <taxon>Bacteria</taxon>
        <taxon>Bacillati</taxon>
        <taxon>Cyanobacteriota</taxon>
        <taxon>Cyanophyceae</taxon>
        <taxon>Oscillatoriophycideae</taxon>
        <taxon>Oscillatoriales</taxon>
        <taxon>Microcoleaceae</taxon>
        <taxon>Lyngbya</taxon>
    </lineage>
</organism>
<dbReference type="EMBL" id="JTHE02000003">
    <property type="protein sequence ID" value="NEV69277.1"/>
    <property type="molecule type" value="Genomic_DNA"/>
</dbReference>
<proteinExistence type="predicted"/>